<keyword evidence="2" id="KW-1185">Reference proteome</keyword>
<protein>
    <submittedName>
        <fullName evidence="1">Uncharacterized protein</fullName>
    </submittedName>
</protein>
<dbReference type="STRING" id="4072.A0A2G2Z8B3"/>
<evidence type="ECO:0000313" key="1">
    <source>
        <dbReference type="EMBL" id="PHT78141.1"/>
    </source>
</evidence>
<organism evidence="1 2">
    <name type="scientific">Capsicum annuum</name>
    <name type="common">Capsicum pepper</name>
    <dbReference type="NCBI Taxonomy" id="4072"/>
    <lineage>
        <taxon>Eukaryota</taxon>
        <taxon>Viridiplantae</taxon>
        <taxon>Streptophyta</taxon>
        <taxon>Embryophyta</taxon>
        <taxon>Tracheophyta</taxon>
        <taxon>Spermatophyta</taxon>
        <taxon>Magnoliopsida</taxon>
        <taxon>eudicotyledons</taxon>
        <taxon>Gunneridae</taxon>
        <taxon>Pentapetalae</taxon>
        <taxon>asterids</taxon>
        <taxon>lamiids</taxon>
        <taxon>Solanales</taxon>
        <taxon>Solanaceae</taxon>
        <taxon>Solanoideae</taxon>
        <taxon>Capsiceae</taxon>
        <taxon>Capsicum</taxon>
    </lineage>
</organism>
<reference evidence="1 2" key="2">
    <citation type="journal article" date="2017" name="Genome Biol.">
        <title>New reference genome sequences of hot pepper reveal the massive evolution of plant disease-resistance genes by retroduplication.</title>
        <authorList>
            <person name="Kim S."/>
            <person name="Park J."/>
            <person name="Yeom S.I."/>
            <person name="Kim Y.M."/>
            <person name="Seo E."/>
            <person name="Kim K.T."/>
            <person name="Kim M.S."/>
            <person name="Lee J.M."/>
            <person name="Cheong K."/>
            <person name="Shin H.S."/>
            <person name="Kim S.B."/>
            <person name="Han K."/>
            <person name="Lee J."/>
            <person name="Park M."/>
            <person name="Lee H.A."/>
            <person name="Lee H.Y."/>
            <person name="Lee Y."/>
            <person name="Oh S."/>
            <person name="Lee J.H."/>
            <person name="Choi E."/>
            <person name="Choi E."/>
            <person name="Lee S.E."/>
            <person name="Jeon J."/>
            <person name="Kim H."/>
            <person name="Choi G."/>
            <person name="Song H."/>
            <person name="Lee J."/>
            <person name="Lee S.C."/>
            <person name="Kwon J.K."/>
            <person name="Lee H.Y."/>
            <person name="Koo N."/>
            <person name="Hong Y."/>
            <person name="Kim R.W."/>
            <person name="Kang W.H."/>
            <person name="Huh J.H."/>
            <person name="Kang B.C."/>
            <person name="Yang T.J."/>
            <person name="Lee Y.H."/>
            <person name="Bennetzen J.L."/>
            <person name="Choi D."/>
        </authorList>
    </citation>
    <scope>NUCLEOTIDE SEQUENCE [LARGE SCALE GENOMIC DNA]</scope>
    <source>
        <strain evidence="2">cv. CM334</strain>
    </source>
</reference>
<sequence>MAYEILDNLSQNVITAFNLRPILRLWLMMNLIAYHKADDLLEMSSTTFLPLSTSYFNSFASILVDEEGYIVKGSNVNVAFINSDKELILSIFDKILIGCTALRLLQLTPKFVEKGHLKCVKTTDVTVEDAK</sequence>
<dbReference type="InterPro" id="IPR043132">
    <property type="entry name" value="BCAT-like_C"/>
</dbReference>
<dbReference type="Proteomes" id="UP000222542">
    <property type="component" value="Unassembled WGS sequence"/>
</dbReference>
<name>A0A2G2Z8B3_CAPAN</name>
<gene>
    <name evidence="1" type="ORF">T459_16193</name>
</gene>
<comment type="caution">
    <text evidence="1">The sequence shown here is derived from an EMBL/GenBank/DDBJ whole genome shotgun (WGS) entry which is preliminary data.</text>
</comment>
<proteinExistence type="predicted"/>
<dbReference type="Gene3D" id="3.20.10.10">
    <property type="entry name" value="D-amino Acid Aminotransferase, subunit A, domain 2"/>
    <property type="match status" value="1"/>
</dbReference>
<dbReference type="AlphaFoldDB" id="A0A2G2Z8B3"/>
<dbReference type="EMBL" id="AYRZ02000006">
    <property type="protein sequence ID" value="PHT78141.1"/>
    <property type="molecule type" value="Genomic_DNA"/>
</dbReference>
<dbReference type="Gramene" id="PHT78141">
    <property type="protein sequence ID" value="PHT78141"/>
    <property type="gene ID" value="T459_16193"/>
</dbReference>
<evidence type="ECO:0000313" key="2">
    <source>
        <dbReference type="Proteomes" id="UP000222542"/>
    </source>
</evidence>
<reference evidence="1 2" key="1">
    <citation type="journal article" date="2014" name="Nat. Genet.">
        <title>Genome sequence of the hot pepper provides insights into the evolution of pungency in Capsicum species.</title>
        <authorList>
            <person name="Kim S."/>
            <person name="Park M."/>
            <person name="Yeom S.I."/>
            <person name="Kim Y.M."/>
            <person name="Lee J.M."/>
            <person name="Lee H.A."/>
            <person name="Seo E."/>
            <person name="Choi J."/>
            <person name="Cheong K."/>
            <person name="Kim K.T."/>
            <person name="Jung K."/>
            <person name="Lee G.W."/>
            <person name="Oh S.K."/>
            <person name="Bae C."/>
            <person name="Kim S.B."/>
            <person name="Lee H.Y."/>
            <person name="Kim S.Y."/>
            <person name="Kim M.S."/>
            <person name="Kang B.C."/>
            <person name="Jo Y.D."/>
            <person name="Yang H.B."/>
            <person name="Jeong H.J."/>
            <person name="Kang W.H."/>
            <person name="Kwon J.K."/>
            <person name="Shin C."/>
            <person name="Lim J.Y."/>
            <person name="Park J.H."/>
            <person name="Huh J.H."/>
            <person name="Kim J.S."/>
            <person name="Kim B.D."/>
            <person name="Cohen O."/>
            <person name="Paran I."/>
            <person name="Suh M.C."/>
            <person name="Lee S.B."/>
            <person name="Kim Y.K."/>
            <person name="Shin Y."/>
            <person name="Noh S.J."/>
            <person name="Park J."/>
            <person name="Seo Y.S."/>
            <person name="Kwon S.Y."/>
            <person name="Kim H.A."/>
            <person name="Park J.M."/>
            <person name="Kim H.J."/>
            <person name="Choi S.B."/>
            <person name="Bosland P.W."/>
            <person name="Reeves G."/>
            <person name="Jo S.H."/>
            <person name="Lee B.W."/>
            <person name="Cho H.T."/>
            <person name="Choi H.S."/>
            <person name="Lee M.S."/>
            <person name="Yu Y."/>
            <person name="Do Choi Y."/>
            <person name="Park B.S."/>
            <person name="van Deynze A."/>
            <person name="Ashrafi H."/>
            <person name="Hill T."/>
            <person name="Kim W.T."/>
            <person name="Pai H.S."/>
            <person name="Ahn H.K."/>
            <person name="Yeam I."/>
            <person name="Giovannoni J.J."/>
            <person name="Rose J.K."/>
            <person name="Sorensen I."/>
            <person name="Lee S.J."/>
            <person name="Kim R.W."/>
            <person name="Choi I.Y."/>
            <person name="Choi B.S."/>
            <person name="Lim J.S."/>
            <person name="Lee Y.H."/>
            <person name="Choi D."/>
        </authorList>
    </citation>
    <scope>NUCLEOTIDE SEQUENCE [LARGE SCALE GENOMIC DNA]</scope>
    <source>
        <strain evidence="2">cv. CM334</strain>
    </source>
</reference>
<accession>A0A2G2Z8B3</accession>